<organism evidence="2 3">
    <name type="scientific">Herbaspirillum chlorophenolicum</name>
    <dbReference type="NCBI Taxonomy" id="211589"/>
    <lineage>
        <taxon>Bacteria</taxon>
        <taxon>Pseudomonadati</taxon>
        <taxon>Pseudomonadota</taxon>
        <taxon>Betaproteobacteria</taxon>
        <taxon>Burkholderiales</taxon>
        <taxon>Oxalobacteraceae</taxon>
        <taxon>Herbaspirillum</taxon>
    </lineage>
</organism>
<sequence length="72" mass="7547">MSIEIRQLSIKSNVTQQADGSSGSGSGTTVGRPRAGGCGGCGDSENSEEARNDMLAACREMVLDLLSRSRER</sequence>
<feature type="region of interest" description="Disordered" evidence="1">
    <location>
        <begin position="1"/>
        <end position="49"/>
    </location>
</feature>
<accession>A0ABW8F3P9</accession>
<reference evidence="2 3" key="1">
    <citation type="submission" date="2024-10" db="EMBL/GenBank/DDBJ databases">
        <title>The Natural Products Discovery Center: Release of the First 8490 Sequenced Strains for Exploring Actinobacteria Biosynthetic Diversity.</title>
        <authorList>
            <person name="Kalkreuter E."/>
            <person name="Kautsar S.A."/>
            <person name="Yang D."/>
            <person name="Bader C.D."/>
            <person name="Teijaro C.N."/>
            <person name="Fluegel L."/>
            <person name="Davis C.M."/>
            <person name="Simpson J.R."/>
            <person name="Lauterbach L."/>
            <person name="Steele A.D."/>
            <person name="Gui C."/>
            <person name="Meng S."/>
            <person name="Li G."/>
            <person name="Viehrig K."/>
            <person name="Ye F."/>
            <person name="Su P."/>
            <person name="Kiefer A.F."/>
            <person name="Nichols A."/>
            <person name="Cepeda A.J."/>
            <person name="Yan W."/>
            <person name="Fan B."/>
            <person name="Jiang Y."/>
            <person name="Adhikari A."/>
            <person name="Zheng C.-J."/>
            <person name="Schuster L."/>
            <person name="Cowan T.M."/>
            <person name="Smanski M.J."/>
            <person name="Chevrette M.G."/>
            <person name="De Carvalho L.P.S."/>
            <person name="Shen B."/>
        </authorList>
    </citation>
    <scope>NUCLEOTIDE SEQUENCE [LARGE SCALE GENOMIC DNA]</scope>
    <source>
        <strain evidence="2 3">NPDC087045</strain>
    </source>
</reference>
<gene>
    <name evidence="2" type="ORF">ACIPEN_18990</name>
</gene>
<evidence type="ECO:0000313" key="2">
    <source>
        <dbReference type="EMBL" id="MFJ3047920.1"/>
    </source>
</evidence>
<dbReference type="EMBL" id="JBIUZV010000013">
    <property type="protein sequence ID" value="MFJ3047920.1"/>
    <property type="molecule type" value="Genomic_DNA"/>
</dbReference>
<dbReference type="RefSeq" id="WP_402702693.1">
    <property type="nucleotide sequence ID" value="NZ_JBIUZV010000013.1"/>
</dbReference>
<evidence type="ECO:0000313" key="3">
    <source>
        <dbReference type="Proteomes" id="UP001617427"/>
    </source>
</evidence>
<dbReference type="Pfam" id="PF19265">
    <property type="entry name" value="DUF5908"/>
    <property type="match status" value="1"/>
</dbReference>
<feature type="compositionally biased region" description="Polar residues" evidence="1">
    <location>
        <begin position="9"/>
        <end position="19"/>
    </location>
</feature>
<dbReference type="InterPro" id="IPR045459">
    <property type="entry name" value="DUF5908"/>
</dbReference>
<feature type="compositionally biased region" description="Gly residues" evidence="1">
    <location>
        <begin position="22"/>
        <end position="42"/>
    </location>
</feature>
<comment type="caution">
    <text evidence="2">The sequence shown here is derived from an EMBL/GenBank/DDBJ whole genome shotgun (WGS) entry which is preliminary data.</text>
</comment>
<protein>
    <submittedName>
        <fullName evidence="2">DUF5908 family protein</fullName>
    </submittedName>
</protein>
<dbReference type="Proteomes" id="UP001617427">
    <property type="component" value="Unassembled WGS sequence"/>
</dbReference>
<proteinExistence type="predicted"/>
<evidence type="ECO:0000256" key="1">
    <source>
        <dbReference type="SAM" id="MobiDB-lite"/>
    </source>
</evidence>
<keyword evidence="3" id="KW-1185">Reference proteome</keyword>
<name>A0ABW8F3P9_9BURK</name>